<sequence>MNGWRAVSKEREAEKKQTESVLCVKCFCTVPRPAQGGGGGGVLCFHCPAQKSEAGPDLSGQGQAVDVNNAMQLGLLLAQTLFVAVSKSRPLPKQGSPGQLSVSLQVSGQISVNVGHPVCPEAVNRLCLIRIQSAGPTSHEDEMFRASGSQTFSPAGPPQLVRSHVLRMSSSLLPQLFL</sequence>
<organism evidence="1 2">
    <name type="scientific">Ilyodon furcidens</name>
    <name type="common">goldbreast splitfin</name>
    <dbReference type="NCBI Taxonomy" id="33524"/>
    <lineage>
        <taxon>Eukaryota</taxon>
        <taxon>Metazoa</taxon>
        <taxon>Chordata</taxon>
        <taxon>Craniata</taxon>
        <taxon>Vertebrata</taxon>
        <taxon>Euteleostomi</taxon>
        <taxon>Actinopterygii</taxon>
        <taxon>Neopterygii</taxon>
        <taxon>Teleostei</taxon>
        <taxon>Neoteleostei</taxon>
        <taxon>Acanthomorphata</taxon>
        <taxon>Ovalentaria</taxon>
        <taxon>Atherinomorphae</taxon>
        <taxon>Cyprinodontiformes</taxon>
        <taxon>Goodeidae</taxon>
        <taxon>Ilyodon</taxon>
    </lineage>
</organism>
<evidence type="ECO:0000313" key="2">
    <source>
        <dbReference type="Proteomes" id="UP001482620"/>
    </source>
</evidence>
<evidence type="ECO:0000313" key="1">
    <source>
        <dbReference type="EMBL" id="MEQ2244320.1"/>
    </source>
</evidence>
<dbReference type="Proteomes" id="UP001482620">
    <property type="component" value="Unassembled WGS sequence"/>
</dbReference>
<keyword evidence="2" id="KW-1185">Reference proteome</keyword>
<dbReference type="EMBL" id="JAHRIQ010070923">
    <property type="protein sequence ID" value="MEQ2244320.1"/>
    <property type="molecule type" value="Genomic_DNA"/>
</dbReference>
<proteinExistence type="predicted"/>
<name>A0ABV0UGF4_9TELE</name>
<gene>
    <name evidence="1" type="ORF">ILYODFUR_015839</name>
</gene>
<protein>
    <submittedName>
        <fullName evidence="1">Uncharacterized protein</fullName>
    </submittedName>
</protein>
<accession>A0ABV0UGF4</accession>
<comment type="caution">
    <text evidence="1">The sequence shown here is derived from an EMBL/GenBank/DDBJ whole genome shotgun (WGS) entry which is preliminary data.</text>
</comment>
<reference evidence="1 2" key="1">
    <citation type="submission" date="2021-06" db="EMBL/GenBank/DDBJ databases">
        <authorList>
            <person name="Palmer J.M."/>
        </authorList>
    </citation>
    <scope>NUCLEOTIDE SEQUENCE [LARGE SCALE GENOMIC DNA]</scope>
    <source>
        <strain evidence="2">if_2019</strain>
        <tissue evidence="1">Muscle</tissue>
    </source>
</reference>